<organism evidence="1">
    <name type="scientific">uncultured Dysgonomonas sp</name>
    <dbReference type="NCBI Taxonomy" id="206096"/>
    <lineage>
        <taxon>Bacteria</taxon>
        <taxon>Pseudomonadati</taxon>
        <taxon>Bacteroidota</taxon>
        <taxon>Bacteroidia</taxon>
        <taxon>Bacteroidales</taxon>
        <taxon>Dysgonomonadaceae</taxon>
        <taxon>Dysgonomonas</taxon>
        <taxon>environmental samples</taxon>
    </lineage>
</organism>
<accession>A0A212J950</accession>
<protein>
    <submittedName>
        <fullName evidence="1">Uncharacterized protein</fullName>
    </submittedName>
</protein>
<evidence type="ECO:0000313" key="1">
    <source>
        <dbReference type="EMBL" id="SBV95973.1"/>
    </source>
</evidence>
<dbReference type="AlphaFoldDB" id="A0A212J950"/>
<proteinExistence type="predicted"/>
<sequence length="41" mass="4773">MDNAIVIYDTLMSQQNYDRLANLTGMKQKNAKHLEQASYVR</sequence>
<gene>
    <name evidence="1" type="ORF">KL86DYS2_11008</name>
</gene>
<dbReference type="EMBL" id="FLUL01000001">
    <property type="protein sequence ID" value="SBV95973.1"/>
    <property type="molecule type" value="Genomic_DNA"/>
</dbReference>
<name>A0A212J950_9BACT</name>
<reference evidence="1" key="1">
    <citation type="submission" date="2016-04" db="EMBL/GenBank/DDBJ databases">
        <authorList>
            <person name="Evans L.H."/>
            <person name="Alamgir A."/>
            <person name="Owens N."/>
            <person name="Weber N.D."/>
            <person name="Virtaneva K."/>
            <person name="Barbian K."/>
            <person name="Babar A."/>
            <person name="Rosenke K."/>
        </authorList>
    </citation>
    <scope>NUCLEOTIDE SEQUENCE</scope>
    <source>
        <strain evidence="1">86-2</strain>
    </source>
</reference>